<reference evidence="3" key="1">
    <citation type="submission" date="2020-09" db="EMBL/GenBank/DDBJ databases">
        <title>Hoyosella lacisalsi sp. nov., a halotolerant actinobacterium isolated from soil of Lake Gudzhirganskoe.</title>
        <authorList>
            <person name="Yang Q."/>
            <person name="Guo P.Y."/>
            <person name="Liu S.W."/>
            <person name="Li F.N."/>
            <person name="Sun C.H."/>
        </authorList>
    </citation>
    <scope>NUCLEOTIDE SEQUENCE</scope>
    <source>
        <strain evidence="3">G463</strain>
    </source>
</reference>
<comment type="caution">
    <text evidence="3">The sequence shown here is derived from an EMBL/GenBank/DDBJ whole genome shotgun (WGS) entry which is preliminary data.</text>
</comment>
<protein>
    <submittedName>
        <fullName evidence="3">Uncharacterized protein</fullName>
    </submittedName>
</protein>
<gene>
    <name evidence="3" type="ORF">HT102_06985</name>
</gene>
<accession>A0A927PLX1</accession>
<dbReference type="Proteomes" id="UP000642993">
    <property type="component" value="Unassembled WGS sequence"/>
</dbReference>
<evidence type="ECO:0000313" key="4">
    <source>
        <dbReference type="Proteomes" id="UP000642993"/>
    </source>
</evidence>
<name>A0A927PLX1_9ACTN</name>
<organism evidence="3 4">
    <name type="scientific">Lolliginicoccus lacisalsi</name>
    <dbReference type="NCBI Taxonomy" id="2742202"/>
    <lineage>
        <taxon>Bacteria</taxon>
        <taxon>Bacillati</taxon>
        <taxon>Actinomycetota</taxon>
        <taxon>Actinomycetes</taxon>
        <taxon>Mycobacteriales</taxon>
        <taxon>Hoyosellaceae</taxon>
        <taxon>Lolliginicoccus</taxon>
    </lineage>
</organism>
<keyword evidence="2" id="KW-0812">Transmembrane</keyword>
<dbReference type="EMBL" id="JACYWE010000003">
    <property type="protein sequence ID" value="MBD8506224.1"/>
    <property type="molecule type" value="Genomic_DNA"/>
</dbReference>
<proteinExistence type="predicted"/>
<evidence type="ECO:0000256" key="2">
    <source>
        <dbReference type="SAM" id="Phobius"/>
    </source>
</evidence>
<feature type="region of interest" description="Disordered" evidence="1">
    <location>
        <begin position="1"/>
        <end position="20"/>
    </location>
</feature>
<sequence length="82" mass="8773">MAEGATFLAQNGVETTGPEFGKAPPVAAAIIVLLAIGLFLLIRSMNKHLARLPETFEREHPEPDQAVDEGTDRAAVETDTSQ</sequence>
<evidence type="ECO:0000256" key="1">
    <source>
        <dbReference type="SAM" id="MobiDB-lite"/>
    </source>
</evidence>
<feature type="transmembrane region" description="Helical" evidence="2">
    <location>
        <begin position="23"/>
        <end position="42"/>
    </location>
</feature>
<keyword evidence="2" id="KW-1133">Transmembrane helix</keyword>
<keyword evidence="2" id="KW-0472">Membrane</keyword>
<keyword evidence="4" id="KW-1185">Reference proteome</keyword>
<feature type="compositionally biased region" description="Basic and acidic residues" evidence="1">
    <location>
        <begin position="54"/>
        <end position="63"/>
    </location>
</feature>
<dbReference type="AlphaFoldDB" id="A0A927PLX1"/>
<evidence type="ECO:0000313" key="3">
    <source>
        <dbReference type="EMBL" id="MBD8506224.1"/>
    </source>
</evidence>
<feature type="region of interest" description="Disordered" evidence="1">
    <location>
        <begin position="54"/>
        <end position="82"/>
    </location>
</feature>